<dbReference type="VEuPathDB" id="PlasmoDB:PGSY75_0026000"/>
<evidence type="ECO:0008006" key="3">
    <source>
        <dbReference type="Google" id="ProtNLM"/>
    </source>
</evidence>
<gene>
    <name evidence="1" type="ORF">PGSY75_0026000</name>
</gene>
<organism evidence="1 2">
    <name type="scientific">Plasmodium gaboni</name>
    <dbReference type="NCBI Taxonomy" id="647221"/>
    <lineage>
        <taxon>Eukaryota</taxon>
        <taxon>Sar</taxon>
        <taxon>Alveolata</taxon>
        <taxon>Apicomplexa</taxon>
        <taxon>Aconoidasida</taxon>
        <taxon>Haemosporida</taxon>
        <taxon>Plasmodiidae</taxon>
        <taxon>Plasmodium</taxon>
        <taxon>Plasmodium (Laverania)</taxon>
    </lineage>
</organism>
<evidence type="ECO:0000313" key="1">
    <source>
        <dbReference type="EMBL" id="KYN93230.1"/>
    </source>
</evidence>
<feature type="non-terminal residue" evidence="1">
    <location>
        <position position="1"/>
    </location>
</feature>
<dbReference type="EMBL" id="LVLB01000273">
    <property type="protein sequence ID" value="KYN93230.1"/>
    <property type="molecule type" value="Genomic_DNA"/>
</dbReference>
<dbReference type="NCBIfam" id="TIGR01639">
    <property type="entry name" value="P_fal_TIGR01639"/>
    <property type="match status" value="1"/>
</dbReference>
<sequence>MKEKVPPYLKQNSTCLNDIVDNEEVNDEGSEEFKSTIDEPIIQENNVVEVNNECEHYILSDSSFDESRYSFSESIISSYSSSRSSESVVINYPFRTFTIYRSKRDIYALLNSFYELPNDSDIMRIWYKALYVARYSTEMKENLKNYMWCYFAKYPKNIICKYKECIDLIGRKFSNEISFRMYPYIIKYNRRFRKLVQSKAQLYIIVNFIYNFTEFLDAMKKEIYLKYKRDCFKYICVYFEK</sequence>
<dbReference type="Proteomes" id="UP000076004">
    <property type="component" value="Unassembled WGS sequence"/>
</dbReference>
<dbReference type="InterPro" id="IPR006526">
    <property type="entry name" value="Export_prot_PHISTa/b/c"/>
</dbReference>
<evidence type="ECO:0000313" key="2">
    <source>
        <dbReference type="Proteomes" id="UP000076004"/>
    </source>
</evidence>
<dbReference type="AlphaFoldDB" id="A0A151L2R9"/>
<accession>A0A151L2R9</accession>
<dbReference type="RefSeq" id="XP_018638823.1">
    <property type="nucleotide sequence ID" value="XM_018783402.1"/>
</dbReference>
<dbReference type="GeneID" id="29773988"/>
<proteinExistence type="predicted"/>
<dbReference type="KEGG" id="pgab:PGSY75_0026000"/>
<reference evidence="1 2" key="1">
    <citation type="journal article" date="2016" name="Nat. Commun.">
        <title>Genomes of cryptic chimpanzee Plasmodium species reveal key evolutionary events leading to human malaria.</title>
        <authorList>
            <person name="Sundararaman S.A."/>
            <person name="Plenderleith L.J."/>
            <person name="Liu W."/>
            <person name="Loy D.E."/>
            <person name="Learn G.H."/>
            <person name="Li Y."/>
            <person name="Shaw K.S."/>
            <person name="Ayouba A."/>
            <person name="Peeters M."/>
            <person name="Speede S."/>
            <person name="Shaw G.M."/>
            <person name="Bushman F.D."/>
            <person name="Brisson D."/>
            <person name="Rayner J.C."/>
            <person name="Sharp P.M."/>
            <person name="Hahn B.H."/>
        </authorList>
    </citation>
    <scope>NUCLEOTIDE SEQUENCE [LARGE SCALE GENOMIC DNA]</scope>
    <source>
        <strain evidence="1 2">SY75</strain>
    </source>
</reference>
<protein>
    <recommendedName>
        <fullName evidence="3">Plasmodium RESA N-terminal domain-containing protein</fullName>
    </recommendedName>
</protein>
<comment type="caution">
    <text evidence="1">The sequence shown here is derived from an EMBL/GenBank/DDBJ whole genome shotgun (WGS) entry which is preliminary data.</text>
</comment>
<name>A0A151L2R9_9APIC</name>